<evidence type="ECO:0000313" key="2">
    <source>
        <dbReference type="EMBL" id="DAF53207.1"/>
    </source>
</evidence>
<feature type="region of interest" description="Disordered" evidence="1">
    <location>
        <begin position="171"/>
        <end position="200"/>
    </location>
</feature>
<feature type="compositionally biased region" description="Low complexity" evidence="1">
    <location>
        <begin position="12"/>
        <end position="31"/>
    </location>
</feature>
<evidence type="ECO:0000256" key="1">
    <source>
        <dbReference type="SAM" id="MobiDB-lite"/>
    </source>
</evidence>
<protein>
    <submittedName>
        <fullName evidence="2">Major capsid protein</fullName>
    </submittedName>
</protein>
<reference evidence="2" key="1">
    <citation type="journal article" date="2021" name="Proc. Natl. Acad. Sci. U.S.A.">
        <title>A Catalog of Tens of Thousands of Viruses from Human Metagenomes Reveals Hidden Associations with Chronic Diseases.</title>
        <authorList>
            <person name="Tisza M.J."/>
            <person name="Buck C.B."/>
        </authorList>
    </citation>
    <scope>NUCLEOTIDE SEQUENCE</scope>
    <source>
        <strain evidence="2">Ctrap8</strain>
    </source>
</reference>
<name>A0A8S5SR84_9CAUD</name>
<proteinExistence type="predicted"/>
<sequence length="200" mass="21629">MRLPLNLQFFAESGEGSSEQSNQHNDNNQQSAGVDYNKLQEMIDTATAKKENAVIKDYFVQQGLSENELHQAIAAYKKSKEQQSEQQQNANTELQNEVAAAKNEAKQSQIELVATMTAVTLGVDAKTIPYLVKMADFSKAVGNDGKISEDSIKAALEQVLKDVPALKPTQGANSGFQLGAPGGNNNNQANEDALKRAFGL</sequence>
<organism evidence="2">
    <name type="scientific">Siphoviridae sp. ctrap8</name>
    <dbReference type="NCBI Taxonomy" id="2827955"/>
    <lineage>
        <taxon>Viruses</taxon>
        <taxon>Duplodnaviria</taxon>
        <taxon>Heunggongvirae</taxon>
        <taxon>Uroviricota</taxon>
        <taxon>Caudoviricetes</taxon>
    </lineage>
</organism>
<accession>A0A8S5SR84</accession>
<feature type="region of interest" description="Disordered" evidence="1">
    <location>
        <begin position="1"/>
        <end position="37"/>
    </location>
</feature>
<dbReference type="EMBL" id="BK032649">
    <property type="protein sequence ID" value="DAF53207.1"/>
    <property type="molecule type" value="Genomic_DNA"/>
</dbReference>